<gene>
    <name evidence="1" type="ordered locus">Dde_2426</name>
</gene>
<dbReference type="Pfam" id="PF02620">
    <property type="entry name" value="YceD"/>
    <property type="match status" value="1"/>
</dbReference>
<evidence type="ECO:0000313" key="2">
    <source>
        <dbReference type="Proteomes" id="UP000002710"/>
    </source>
</evidence>
<dbReference type="RefSeq" id="WP_011368291.1">
    <property type="nucleotide sequence ID" value="NC_007519.1"/>
</dbReference>
<dbReference type="HOGENOM" id="CLU_100236_1_1_7"/>
<dbReference type="AlphaFoldDB" id="Q30YM3"/>
<evidence type="ECO:0000313" key="1">
    <source>
        <dbReference type="EMBL" id="ABB39223.1"/>
    </source>
</evidence>
<dbReference type="Proteomes" id="UP000002710">
    <property type="component" value="Chromosome"/>
</dbReference>
<accession>Q30YM3</accession>
<keyword evidence="2" id="KW-1185">Reference proteome</keyword>
<dbReference type="eggNOG" id="COG1399">
    <property type="taxonomic scope" value="Bacteria"/>
</dbReference>
<reference evidence="1 2" key="1">
    <citation type="journal article" date="2011" name="J. Bacteriol.">
        <title>Complete genome sequence and updated annotation of Desulfovibrio alaskensis G20.</title>
        <authorList>
            <person name="Hauser L.J."/>
            <person name="Land M.L."/>
            <person name="Brown S.D."/>
            <person name="Larimer F."/>
            <person name="Keller K.L."/>
            <person name="Rapp-Giles B.J."/>
            <person name="Price M.N."/>
            <person name="Lin M."/>
            <person name="Bruce D.C."/>
            <person name="Detter J.C."/>
            <person name="Tapia R."/>
            <person name="Han C.S."/>
            <person name="Goodwin L.A."/>
            <person name="Cheng J.F."/>
            <person name="Pitluck S."/>
            <person name="Copeland A."/>
            <person name="Lucas S."/>
            <person name="Nolan M."/>
            <person name="Lapidus A.L."/>
            <person name="Palumbo A.V."/>
            <person name="Wall J.D."/>
        </authorList>
    </citation>
    <scope>NUCLEOTIDE SEQUENCE [LARGE SCALE GENOMIC DNA]</scope>
    <source>
        <strain evidence="2">ATCC BAA 1058 / DSM 17464 / G20</strain>
    </source>
</reference>
<dbReference type="EMBL" id="CP000112">
    <property type="protein sequence ID" value="ABB39223.1"/>
    <property type="molecule type" value="Genomic_DNA"/>
</dbReference>
<dbReference type="PANTHER" id="PTHR34374:SF1">
    <property type="entry name" value="LARGE RIBOSOMAL RNA SUBUNIT ACCUMULATION PROTEIN YCED HOMOLOG 1, CHLOROPLASTIC"/>
    <property type="match status" value="1"/>
</dbReference>
<organism evidence="1 2">
    <name type="scientific">Oleidesulfovibrio alaskensis (strain ATCC BAA-1058 / DSM 17464 / G20)</name>
    <name type="common">Desulfovibrio alaskensis</name>
    <dbReference type="NCBI Taxonomy" id="207559"/>
    <lineage>
        <taxon>Bacteria</taxon>
        <taxon>Pseudomonadati</taxon>
        <taxon>Thermodesulfobacteriota</taxon>
        <taxon>Desulfovibrionia</taxon>
        <taxon>Desulfovibrionales</taxon>
        <taxon>Desulfovibrionaceae</taxon>
        <taxon>Oleidesulfovibrio</taxon>
    </lineage>
</organism>
<sequence>MPEFWILIKDIPAGGKEFSFDEPAIWENPIAEFSLPYAIRRPLTAQVFLLAQQDGVLVRGRITGQIAVPCDRCAEDAVIDIDHQFDSFELLPGDDTEDTGDDETIIGPAPDGAGAGMEMGRLLWEEFIVSLPAKPLCASGCKGLCPVCGKNLNDGKCGCDTEQYDPRLAALRGLKVTKH</sequence>
<dbReference type="STRING" id="207559.Dde_2426"/>
<dbReference type="InterPro" id="IPR003772">
    <property type="entry name" value="YceD"/>
</dbReference>
<protein>
    <recommendedName>
        <fullName evidence="3">DUF177 domain-containing protein</fullName>
    </recommendedName>
</protein>
<name>Q30YM3_OLEA2</name>
<dbReference type="KEGG" id="dde:Dde_2426"/>
<proteinExistence type="predicted"/>
<dbReference type="PANTHER" id="PTHR34374">
    <property type="entry name" value="LARGE RIBOSOMAL RNA SUBUNIT ACCUMULATION PROTEIN YCED HOMOLOG 1, CHLOROPLASTIC"/>
    <property type="match status" value="1"/>
</dbReference>
<evidence type="ECO:0008006" key="3">
    <source>
        <dbReference type="Google" id="ProtNLM"/>
    </source>
</evidence>